<evidence type="ECO:0000313" key="2">
    <source>
        <dbReference type="Proteomes" id="UP000008281"/>
    </source>
</evidence>
<organism evidence="2">
    <name type="scientific">Caenorhabditis remanei</name>
    <name type="common">Caenorhabditis vulgaris</name>
    <dbReference type="NCBI Taxonomy" id="31234"/>
    <lineage>
        <taxon>Eukaryota</taxon>
        <taxon>Metazoa</taxon>
        <taxon>Ecdysozoa</taxon>
        <taxon>Nematoda</taxon>
        <taxon>Chromadorea</taxon>
        <taxon>Rhabditida</taxon>
        <taxon>Rhabditina</taxon>
        <taxon>Rhabditomorpha</taxon>
        <taxon>Rhabditoidea</taxon>
        <taxon>Rhabditidae</taxon>
        <taxon>Peloderinae</taxon>
        <taxon>Caenorhabditis</taxon>
    </lineage>
</organism>
<keyword evidence="2" id="KW-1185">Reference proteome</keyword>
<name>E3MVH3_CAERE</name>
<dbReference type="InParanoid" id="E3MVH3"/>
<protein>
    <submittedName>
        <fullName evidence="1">Uncharacterized protein</fullName>
    </submittedName>
</protein>
<proteinExistence type="predicted"/>
<dbReference type="AlphaFoldDB" id="E3MVH3"/>
<dbReference type="HOGENOM" id="CLU_2576133_0_0_1"/>
<dbReference type="OrthoDB" id="5908761at2759"/>
<reference evidence="1" key="1">
    <citation type="submission" date="2007-07" db="EMBL/GenBank/DDBJ databases">
        <title>PCAP assembly of the Caenorhabditis remanei genome.</title>
        <authorList>
            <consortium name="The Caenorhabditis remanei Sequencing Consortium"/>
            <person name="Wilson R.K."/>
        </authorList>
    </citation>
    <scope>NUCLEOTIDE SEQUENCE [LARGE SCALE GENOMIC DNA]</scope>
    <source>
        <strain evidence="1">PB4641</strain>
    </source>
</reference>
<dbReference type="Proteomes" id="UP000008281">
    <property type="component" value="Unassembled WGS sequence"/>
</dbReference>
<sequence length="81" mass="9410">MLFLFDGSSLGKKELVKNHRLVRPFCQAINIQSINILSIPMSYHAILLWNSDKLRFKGKYPDTTRELDGIDEEESRWNVGD</sequence>
<accession>E3MVH3</accession>
<dbReference type="EMBL" id="DS268482">
    <property type="protein sequence ID" value="EFP10143.1"/>
    <property type="molecule type" value="Genomic_DNA"/>
</dbReference>
<gene>
    <name evidence="1" type="ORF">CRE_24624</name>
</gene>
<evidence type="ECO:0000313" key="1">
    <source>
        <dbReference type="EMBL" id="EFP10143.1"/>
    </source>
</evidence>